<evidence type="ECO:0000256" key="1">
    <source>
        <dbReference type="SAM" id="MobiDB-lite"/>
    </source>
</evidence>
<feature type="compositionally biased region" description="Basic and acidic residues" evidence="1">
    <location>
        <begin position="193"/>
        <end position="206"/>
    </location>
</feature>
<gene>
    <name evidence="2" type="ORF">PVAP13_4NG139666</name>
</gene>
<proteinExistence type="predicted"/>
<keyword evidence="3" id="KW-1185">Reference proteome</keyword>
<dbReference type="InterPro" id="IPR040340">
    <property type="entry name" value="CEST/Y3IP1"/>
</dbReference>
<sequence length="403" mass="41316">MQSGEQAPEPEPAAVREAAAPPVVVAPEPTALVGDEAAEAAAGEAPRVHEAEASSPVDGGAGGNKSPSPAPVSPSAVKERQIPVDPASLRRLGMVADEDSPLSAPSVLTEVVVRSSPLLPPLRCPTFVGASLPCSATSSPVRGAGGAKWELEPQQPAAAHSPTSALRSLARQHSAALARLVAAAPSTLSRSASRAEGRTMARHDDVEPGTPEKLLADEDGFTCGALCMFIPGFSRKKQPAFAAATAGRAVSGMQRQPSGLRPRRSSASRVASLERFECGSWSPPPPPPPPPAAARHDAAECLATEVAKTSCANADDDAEAPVKMAFVFDGEPPAATRGILKNSASSRLESARPSTSSQRHVRFSTAVAADAAASASCPTSPCITPRLARARAEFNAFPEAQRA</sequence>
<dbReference type="AlphaFoldDB" id="A0A8T0T6A3"/>
<dbReference type="GO" id="GO:0009535">
    <property type="term" value="C:chloroplast thylakoid membrane"/>
    <property type="evidence" value="ECO:0007669"/>
    <property type="project" value="InterPro"/>
</dbReference>
<feature type="compositionally biased region" description="Low complexity" evidence="1">
    <location>
        <begin position="12"/>
        <end position="29"/>
    </location>
</feature>
<evidence type="ECO:0000313" key="3">
    <source>
        <dbReference type="Proteomes" id="UP000823388"/>
    </source>
</evidence>
<dbReference type="GO" id="GO:0080183">
    <property type="term" value="P:response to photooxidative stress"/>
    <property type="evidence" value="ECO:0007669"/>
    <property type="project" value="InterPro"/>
</dbReference>
<dbReference type="OrthoDB" id="1880037at2759"/>
<feature type="region of interest" description="Disordered" evidence="1">
    <location>
        <begin position="188"/>
        <end position="213"/>
    </location>
</feature>
<reference evidence="2" key="1">
    <citation type="submission" date="2020-05" db="EMBL/GenBank/DDBJ databases">
        <title>WGS assembly of Panicum virgatum.</title>
        <authorList>
            <person name="Lovell J.T."/>
            <person name="Jenkins J."/>
            <person name="Shu S."/>
            <person name="Juenger T.E."/>
            <person name="Schmutz J."/>
        </authorList>
    </citation>
    <scope>NUCLEOTIDE SEQUENCE</scope>
    <source>
        <strain evidence="2">AP13</strain>
    </source>
</reference>
<dbReference type="Proteomes" id="UP000823388">
    <property type="component" value="Chromosome 4N"/>
</dbReference>
<accession>A0A8T0T6A3</accession>
<dbReference type="GO" id="GO:0048564">
    <property type="term" value="P:photosystem I assembly"/>
    <property type="evidence" value="ECO:0007669"/>
    <property type="project" value="InterPro"/>
</dbReference>
<dbReference type="EMBL" id="CM029044">
    <property type="protein sequence ID" value="KAG2606861.1"/>
    <property type="molecule type" value="Genomic_DNA"/>
</dbReference>
<feature type="region of interest" description="Disordered" evidence="1">
    <location>
        <begin position="1"/>
        <end position="85"/>
    </location>
</feature>
<protein>
    <submittedName>
        <fullName evidence="2">Uncharacterized protein</fullName>
    </submittedName>
</protein>
<evidence type="ECO:0000313" key="2">
    <source>
        <dbReference type="EMBL" id="KAG2606861.1"/>
    </source>
</evidence>
<organism evidence="2 3">
    <name type="scientific">Panicum virgatum</name>
    <name type="common">Blackwell switchgrass</name>
    <dbReference type="NCBI Taxonomy" id="38727"/>
    <lineage>
        <taxon>Eukaryota</taxon>
        <taxon>Viridiplantae</taxon>
        <taxon>Streptophyta</taxon>
        <taxon>Embryophyta</taxon>
        <taxon>Tracheophyta</taxon>
        <taxon>Spermatophyta</taxon>
        <taxon>Magnoliopsida</taxon>
        <taxon>Liliopsida</taxon>
        <taxon>Poales</taxon>
        <taxon>Poaceae</taxon>
        <taxon>PACMAD clade</taxon>
        <taxon>Panicoideae</taxon>
        <taxon>Panicodae</taxon>
        <taxon>Paniceae</taxon>
        <taxon>Panicinae</taxon>
        <taxon>Panicum</taxon>
        <taxon>Panicum sect. Hiantes</taxon>
    </lineage>
</organism>
<dbReference type="PANTHER" id="PTHR33672:SF6">
    <property type="entry name" value="OS06G0574000 PROTEIN"/>
    <property type="match status" value="1"/>
</dbReference>
<dbReference type="PANTHER" id="PTHR33672">
    <property type="entry name" value="YCF3-INTERACTING PROTEIN 1, CHLOROPLASTIC"/>
    <property type="match status" value="1"/>
</dbReference>
<comment type="caution">
    <text evidence="2">The sequence shown here is derived from an EMBL/GenBank/DDBJ whole genome shotgun (WGS) entry which is preliminary data.</text>
</comment>
<name>A0A8T0T6A3_PANVG</name>